<evidence type="ECO:0000313" key="1">
    <source>
        <dbReference type="EMBL" id="OXM17326.1"/>
    </source>
</evidence>
<dbReference type="Proteomes" id="UP000215145">
    <property type="component" value="Unassembled WGS sequence"/>
</dbReference>
<protein>
    <submittedName>
        <fullName evidence="1">Uncharacterized protein</fullName>
    </submittedName>
</protein>
<organism evidence="1 2">
    <name type="scientific">Paenibacillus herberti</name>
    <dbReference type="NCBI Taxonomy" id="1619309"/>
    <lineage>
        <taxon>Bacteria</taxon>
        <taxon>Bacillati</taxon>
        <taxon>Bacillota</taxon>
        <taxon>Bacilli</taxon>
        <taxon>Bacillales</taxon>
        <taxon>Paenibacillaceae</taxon>
        <taxon>Paenibacillus</taxon>
    </lineage>
</organism>
<accession>A0A229P4W7</accession>
<dbReference type="AlphaFoldDB" id="A0A229P4W7"/>
<proteinExistence type="predicted"/>
<evidence type="ECO:0000313" key="2">
    <source>
        <dbReference type="Proteomes" id="UP000215145"/>
    </source>
</evidence>
<keyword evidence="2" id="KW-1185">Reference proteome</keyword>
<sequence length="79" mass="8935">MKRTIRLQYSRADREATGLMIDCCRNRHLIIDLYGDPGAAYCCRSCGRPLACMGIDGKLYRVGDPVIEGRRDKDGNKQQ</sequence>
<comment type="caution">
    <text evidence="1">The sequence shown here is derived from an EMBL/GenBank/DDBJ whole genome shotgun (WGS) entry which is preliminary data.</text>
</comment>
<name>A0A229P4W7_9BACL</name>
<gene>
    <name evidence="1" type="ORF">CGZ75_12190</name>
</gene>
<reference evidence="1 2" key="1">
    <citation type="submission" date="2017-07" db="EMBL/GenBank/DDBJ databases">
        <title>Paenibacillus herberti R33 genome sequencing and assembly.</title>
        <authorList>
            <person name="Su W."/>
        </authorList>
    </citation>
    <scope>NUCLEOTIDE SEQUENCE [LARGE SCALE GENOMIC DNA]</scope>
    <source>
        <strain evidence="1 2">R33</strain>
    </source>
</reference>
<dbReference type="EMBL" id="NMUQ01000001">
    <property type="protein sequence ID" value="OXM17326.1"/>
    <property type="molecule type" value="Genomic_DNA"/>
</dbReference>